<dbReference type="PROSITE" id="PS50206">
    <property type="entry name" value="RHODANESE_3"/>
    <property type="match status" value="1"/>
</dbReference>
<dbReference type="PANTHER" id="PTHR44086">
    <property type="entry name" value="THIOSULFATE SULFURTRANSFERASE RDL2, MITOCHONDRIAL-RELATED"/>
    <property type="match status" value="1"/>
</dbReference>
<dbReference type="CDD" id="cd00158">
    <property type="entry name" value="RHOD"/>
    <property type="match status" value="1"/>
</dbReference>
<name>A0A2S9KEL3_9BURK</name>
<dbReference type="SMART" id="SM00450">
    <property type="entry name" value="RHOD"/>
    <property type="match status" value="1"/>
</dbReference>
<dbReference type="Proteomes" id="UP000238326">
    <property type="component" value="Unassembled WGS sequence"/>
</dbReference>
<evidence type="ECO:0000259" key="1">
    <source>
        <dbReference type="PROSITE" id="PS50206"/>
    </source>
</evidence>
<dbReference type="EMBL" id="VYSB01000009">
    <property type="protein sequence ID" value="MYZ52407.1"/>
    <property type="molecule type" value="Genomic_DNA"/>
</dbReference>
<keyword evidence="4" id="KW-1185">Reference proteome</keyword>
<reference evidence="3 4" key="1">
    <citation type="submission" date="2018-03" db="EMBL/GenBank/DDBJ databases">
        <title>Comparative genomics illustrates the genes involved in a hyperalkaliphilic mechanisms of Serpentinomonas isolated from highly-alkaline calcium-rich serpentinized springs.</title>
        <authorList>
            <person name="Suzuki S."/>
            <person name="Ishii S."/>
            <person name="Walworth N."/>
            <person name="Bird L."/>
            <person name="Kuenen J.G."/>
            <person name="Nealson K.H."/>
        </authorList>
    </citation>
    <scope>NUCLEOTIDE SEQUENCE [LARGE SCALE GENOMIC DNA]</scope>
    <source>
        <strain evidence="3 4">83</strain>
    </source>
</reference>
<dbReference type="AlphaFoldDB" id="A0A2S9KEL3"/>
<protein>
    <submittedName>
        <fullName evidence="3">Sulfurtransferase</fullName>
    </submittedName>
</protein>
<evidence type="ECO:0000313" key="2">
    <source>
        <dbReference type="EMBL" id="MYZ52407.1"/>
    </source>
</evidence>
<dbReference type="OrthoDB" id="1445766at2"/>
<dbReference type="SUPFAM" id="SSF52821">
    <property type="entry name" value="Rhodanese/Cell cycle control phosphatase"/>
    <property type="match status" value="1"/>
</dbReference>
<dbReference type="Pfam" id="PF00581">
    <property type="entry name" value="Rhodanese"/>
    <property type="match status" value="1"/>
</dbReference>
<evidence type="ECO:0000313" key="3">
    <source>
        <dbReference type="EMBL" id="PRD68877.1"/>
    </source>
</evidence>
<dbReference type="EMBL" id="PVLR01000023">
    <property type="protein sequence ID" value="PRD68877.1"/>
    <property type="molecule type" value="Genomic_DNA"/>
</dbReference>
<dbReference type="GO" id="GO:0004792">
    <property type="term" value="F:thiosulfate-cyanide sulfurtransferase activity"/>
    <property type="evidence" value="ECO:0007669"/>
    <property type="project" value="TreeGrafter"/>
</dbReference>
<comment type="caution">
    <text evidence="3">The sequence shown here is derived from an EMBL/GenBank/DDBJ whole genome shotgun (WGS) entry which is preliminary data.</text>
</comment>
<accession>A0A2S9KEL3</accession>
<dbReference type="InterPro" id="IPR001763">
    <property type="entry name" value="Rhodanese-like_dom"/>
</dbReference>
<sequence>MKSAHDLVMAAKQRCQEVELEKADAAIRQANVLIDVREPDEYSAGHLTGAINWPRGLLEFKLSSSPDLEQRDLSIVVYCRTGGRSALAACSMLDMGYLNVLSLAGGYEAWVADGRATTKPEPLVYD</sequence>
<organism evidence="3 4">
    <name type="scientific">Malikia spinosa</name>
    <dbReference type="NCBI Taxonomy" id="86180"/>
    <lineage>
        <taxon>Bacteria</taxon>
        <taxon>Pseudomonadati</taxon>
        <taxon>Pseudomonadota</taxon>
        <taxon>Betaproteobacteria</taxon>
        <taxon>Burkholderiales</taxon>
        <taxon>Comamonadaceae</taxon>
        <taxon>Malikia</taxon>
    </lineage>
</organism>
<dbReference type="Proteomes" id="UP000481947">
    <property type="component" value="Unassembled WGS sequence"/>
</dbReference>
<dbReference type="PANTHER" id="PTHR44086:SF10">
    <property type="entry name" value="THIOSULFATE SULFURTRANSFERASE_RHODANESE-LIKE DOMAIN-CONTAINING PROTEIN 3"/>
    <property type="match status" value="1"/>
</dbReference>
<dbReference type="Gene3D" id="3.40.250.10">
    <property type="entry name" value="Rhodanese-like domain"/>
    <property type="match status" value="1"/>
</dbReference>
<reference evidence="2 5" key="2">
    <citation type="submission" date="2019-09" db="EMBL/GenBank/DDBJ databases">
        <title>Identification of Malikia spinosa a prominent benzene-, toluene-, and ethylbenzene-degrading bacterium: enrichment, isolation and whole genome sequencing.</title>
        <authorList>
            <person name="Tancsics A."/>
            <person name="Revesz F."/>
            <person name="Kriszt B."/>
        </authorList>
    </citation>
    <scope>NUCLEOTIDE SEQUENCE [LARGE SCALE GENOMIC DNA]</scope>
    <source>
        <strain evidence="2 5">AB6</strain>
    </source>
</reference>
<evidence type="ECO:0000313" key="4">
    <source>
        <dbReference type="Proteomes" id="UP000238326"/>
    </source>
</evidence>
<proteinExistence type="predicted"/>
<gene>
    <name evidence="3" type="ORF">C6P61_09035</name>
    <name evidence="2" type="ORF">F5985_09745</name>
</gene>
<feature type="domain" description="Rhodanese" evidence="1">
    <location>
        <begin position="32"/>
        <end position="119"/>
    </location>
</feature>
<keyword evidence="3" id="KW-0808">Transferase</keyword>
<evidence type="ECO:0000313" key="5">
    <source>
        <dbReference type="Proteomes" id="UP000481947"/>
    </source>
</evidence>
<dbReference type="InterPro" id="IPR036873">
    <property type="entry name" value="Rhodanese-like_dom_sf"/>
</dbReference>